<dbReference type="OrthoDB" id="8579797at2"/>
<gene>
    <name evidence="2" type="ORF">DFR34_11934</name>
</gene>
<dbReference type="InterPro" id="IPR052336">
    <property type="entry name" value="MlaD_Phospholipid_Transporter"/>
</dbReference>
<keyword evidence="3" id="KW-1185">Reference proteome</keyword>
<dbReference type="PANTHER" id="PTHR33371">
    <property type="entry name" value="INTERMEMBRANE PHOSPHOLIPID TRANSPORT SYSTEM BINDING PROTEIN MLAD-RELATED"/>
    <property type="match status" value="1"/>
</dbReference>
<organism evidence="2 3">
    <name type="scientific">Rivihabitans pingtungensis</name>
    <dbReference type="NCBI Taxonomy" id="1054498"/>
    <lineage>
        <taxon>Bacteria</taxon>
        <taxon>Pseudomonadati</taxon>
        <taxon>Pseudomonadota</taxon>
        <taxon>Betaproteobacteria</taxon>
        <taxon>Neisseriales</taxon>
        <taxon>Aquaspirillaceae</taxon>
        <taxon>Rivihabitans</taxon>
    </lineage>
</organism>
<proteinExistence type="predicted"/>
<evidence type="ECO:0000259" key="1">
    <source>
        <dbReference type="Pfam" id="PF02470"/>
    </source>
</evidence>
<accession>A0A318KUY0</accession>
<reference evidence="2 3" key="1">
    <citation type="submission" date="2018-05" db="EMBL/GenBank/DDBJ databases">
        <title>Genomic Encyclopedia of Type Strains, Phase IV (KMG-IV): sequencing the most valuable type-strain genomes for metagenomic binning, comparative biology and taxonomic classification.</title>
        <authorList>
            <person name="Goeker M."/>
        </authorList>
    </citation>
    <scope>NUCLEOTIDE SEQUENCE [LARGE SCALE GENOMIC DNA]</scope>
    <source>
        <strain evidence="2 3">DSM 29661</strain>
    </source>
</reference>
<evidence type="ECO:0000313" key="2">
    <source>
        <dbReference type="EMBL" id="PXX77033.1"/>
    </source>
</evidence>
<dbReference type="Pfam" id="PF02470">
    <property type="entry name" value="MlaD"/>
    <property type="match status" value="1"/>
</dbReference>
<comment type="caution">
    <text evidence="2">The sequence shown here is derived from an EMBL/GenBank/DDBJ whole genome shotgun (WGS) entry which is preliminary data.</text>
</comment>
<dbReference type="InterPro" id="IPR003399">
    <property type="entry name" value="Mce/MlaD"/>
</dbReference>
<dbReference type="EMBL" id="QJKI01000019">
    <property type="protein sequence ID" value="PXX77033.1"/>
    <property type="molecule type" value="Genomic_DNA"/>
</dbReference>
<feature type="domain" description="Mce/MlaD" evidence="1">
    <location>
        <begin position="42"/>
        <end position="117"/>
    </location>
</feature>
<dbReference type="PANTHER" id="PTHR33371:SF4">
    <property type="entry name" value="INTERMEMBRANE PHOSPHOLIPID TRANSPORT SYSTEM BINDING PROTEIN MLAD"/>
    <property type="match status" value="1"/>
</dbReference>
<name>A0A318KUY0_9NEIS</name>
<dbReference type="RefSeq" id="WP_158281820.1">
    <property type="nucleotide sequence ID" value="NZ_JAKLKZ010000001.1"/>
</dbReference>
<protein>
    <submittedName>
        <fullName evidence="2">ABC-type transporter Mla subunit MlaD</fullName>
    </submittedName>
</protein>
<dbReference type="AlphaFoldDB" id="A0A318KUY0"/>
<evidence type="ECO:0000313" key="3">
    <source>
        <dbReference type="Proteomes" id="UP000247555"/>
    </source>
</evidence>
<sequence length="297" mass="32565">MTTLPRPARARRLWWFIALAVLGLAALLAARLWLQGWFEPSTPIRLYAASGSDLKPGMPVKFRAFKIGAVQSITLKDDAHVDVVARIENRYLKFIRQTSLARLSKEGLIGNSFISIETSDTSAPALGKNAYLALMPGTDMEVIAQQVKDQVDPVIAELHTLLAGLNHPQGPFQQSLRHLAVSTGKLNDTHTQLNSLLRHTDTLIDRDARQTLTAINRDLPAVMRQLNATTQATQAASQSLNDAMQASATQLPGLIRDSRLLIQQSNDTLDGLRQHWPLKQLSAPIAPDTGDIHGAQD</sequence>
<dbReference type="Proteomes" id="UP000247555">
    <property type="component" value="Unassembled WGS sequence"/>
</dbReference>